<evidence type="ECO:0000256" key="1">
    <source>
        <dbReference type="SAM" id="MobiDB-lite"/>
    </source>
</evidence>
<protein>
    <submittedName>
        <fullName evidence="2">Uncharacterized protein</fullName>
    </submittedName>
</protein>
<feature type="region of interest" description="Disordered" evidence="1">
    <location>
        <begin position="1"/>
        <end position="20"/>
    </location>
</feature>
<name>A0A4Z1PB17_9PEZI</name>
<keyword evidence="3" id="KW-1185">Reference proteome</keyword>
<reference evidence="2 3" key="1">
    <citation type="submission" date="2019-04" db="EMBL/GenBank/DDBJ databases">
        <title>High contiguity whole genome sequence and gene annotation resource for two Venturia nashicola isolates.</title>
        <authorList>
            <person name="Prokchorchik M."/>
            <person name="Won K."/>
            <person name="Lee Y."/>
            <person name="Choi E.D."/>
            <person name="Segonzac C."/>
            <person name="Sohn K.H."/>
        </authorList>
    </citation>
    <scope>NUCLEOTIDE SEQUENCE [LARGE SCALE GENOMIC DNA]</scope>
    <source>
        <strain evidence="2 3">PRI2</strain>
    </source>
</reference>
<gene>
    <name evidence="2" type="ORF">E6O75_ATG10732</name>
</gene>
<dbReference type="InterPro" id="IPR052400">
    <property type="entry name" value="Zn2-C6_fungal_TF"/>
</dbReference>
<feature type="region of interest" description="Disordered" evidence="1">
    <location>
        <begin position="746"/>
        <end position="765"/>
    </location>
</feature>
<dbReference type="STRING" id="86259.A0A4Z1PB17"/>
<dbReference type="PANTHER" id="PTHR47657:SF12">
    <property type="entry name" value="ZN(II)2CYS6 TRANSCRIPTION FACTOR (EUROFUNG)"/>
    <property type="match status" value="1"/>
</dbReference>
<accession>A0A4Z1PB17</accession>
<proteinExistence type="predicted"/>
<feature type="compositionally biased region" description="Polar residues" evidence="1">
    <location>
        <begin position="746"/>
        <end position="756"/>
    </location>
</feature>
<dbReference type="Proteomes" id="UP000298493">
    <property type="component" value="Unassembled WGS sequence"/>
</dbReference>
<dbReference type="GO" id="GO:0000981">
    <property type="term" value="F:DNA-binding transcription factor activity, RNA polymerase II-specific"/>
    <property type="evidence" value="ECO:0007669"/>
    <property type="project" value="TreeGrafter"/>
</dbReference>
<dbReference type="PANTHER" id="PTHR47657">
    <property type="entry name" value="STEROL REGULATORY ELEMENT-BINDING PROTEIN ECM22"/>
    <property type="match status" value="1"/>
</dbReference>
<sequence>MYHMLPVPTSRAEQPHVTARGQRRGVYTVLRYSPPQSVHYSPPLSNDTAAEQPKVIIIAVIVAGSAMVVPRLYKQSNGGFLSRLFLTLLLGKPLDRFYRSSTVQSAGMQRRAPTGAVSKRLSLDWEDAASLASSPSTTLQYPLDLVYHHNHPSLYLIISVCAYPNVPYGPPFPYRHPPLRHIARRRKPFNLPIKDFKSSILSLNTSRSFQAFSTPKGHPKGHQMAGPGGGPSRRSRNCTKHQVRCDYMDSPTPGDDPLRLSGQPNLLWTSEIDRIVELWRQTGRFPFPDLQVFPQPQWQTLSKTELRLVHHVASVCYEMQSSRTSQLTIWTEMMPKFLSIAATHSFVMHAVLSFSANHLAWITQSAETRNIAYHHGGIAMTGLHETIGSFSKSNADAALAASLLLSWQSTDWRGWASLMTGTKTILNAMQNWRSQSTLSDLINQLSTSSRHTFANDSSFVSTETRQDQLSTLSRVQDVLQRLKPYLTTCEQESRWIGQLSGYIQRLINSDAPPTSEDQFRQLYALRKWLFWVPITLLSSRKGDIFTLLVLSHFYAVALTLEPLFSHIGVPFLGSLALPPLEELVKVINTVQSSDSFSSMFQAAATMMEFPRETLATYKARRSWNQVQSPTVQVSQPPYGLETLNLDLGAHIAEYGYNQSMSPAFAPSPLRTSPPTTLSTTLSGPLPRSPFLGIPRSSGVEVFGYSSVGSTYSTPQTSPHVQLPTFKQEEDSGSNFNFNSASYGYSTTQQHATSTNAWKGRPEEGS</sequence>
<dbReference type="AlphaFoldDB" id="A0A4Z1PB17"/>
<evidence type="ECO:0000313" key="2">
    <source>
        <dbReference type="EMBL" id="TID18087.1"/>
    </source>
</evidence>
<evidence type="ECO:0000313" key="3">
    <source>
        <dbReference type="Proteomes" id="UP000298493"/>
    </source>
</evidence>
<comment type="caution">
    <text evidence="2">The sequence shown here is derived from an EMBL/GenBank/DDBJ whole genome shotgun (WGS) entry which is preliminary data.</text>
</comment>
<dbReference type="EMBL" id="SNSC02000015">
    <property type="protein sequence ID" value="TID18087.1"/>
    <property type="molecule type" value="Genomic_DNA"/>
</dbReference>
<feature type="region of interest" description="Disordered" evidence="1">
    <location>
        <begin position="212"/>
        <end position="237"/>
    </location>
</feature>
<organism evidence="2 3">
    <name type="scientific">Venturia nashicola</name>
    <dbReference type="NCBI Taxonomy" id="86259"/>
    <lineage>
        <taxon>Eukaryota</taxon>
        <taxon>Fungi</taxon>
        <taxon>Dikarya</taxon>
        <taxon>Ascomycota</taxon>
        <taxon>Pezizomycotina</taxon>
        <taxon>Dothideomycetes</taxon>
        <taxon>Pleosporomycetidae</taxon>
        <taxon>Venturiales</taxon>
        <taxon>Venturiaceae</taxon>
        <taxon>Venturia</taxon>
    </lineage>
</organism>